<gene>
    <name evidence="1" type="ORF">EVAR_70852_1</name>
</gene>
<dbReference type="Proteomes" id="UP000299102">
    <property type="component" value="Unassembled WGS sequence"/>
</dbReference>
<feature type="non-terminal residue" evidence="1">
    <location>
        <position position="1"/>
    </location>
</feature>
<comment type="caution">
    <text evidence="1">The sequence shown here is derived from an EMBL/GenBank/DDBJ whole genome shotgun (WGS) entry which is preliminary data.</text>
</comment>
<evidence type="ECO:0000313" key="1">
    <source>
        <dbReference type="EMBL" id="GBP00981.1"/>
    </source>
</evidence>
<proteinExistence type="predicted"/>
<dbReference type="AlphaFoldDB" id="A0A4C1SIL8"/>
<keyword evidence="2" id="KW-1185">Reference proteome</keyword>
<dbReference type="EMBL" id="BGZK01003407">
    <property type="protein sequence ID" value="GBP00981.1"/>
    <property type="molecule type" value="Genomic_DNA"/>
</dbReference>
<protein>
    <submittedName>
        <fullName evidence="1">Uncharacterized protein</fullName>
    </submittedName>
</protein>
<organism evidence="1 2">
    <name type="scientific">Eumeta variegata</name>
    <name type="common">Bagworm moth</name>
    <name type="synonym">Eumeta japonica</name>
    <dbReference type="NCBI Taxonomy" id="151549"/>
    <lineage>
        <taxon>Eukaryota</taxon>
        <taxon>Metazoa</taxon>
        <taxon>Ecdysozoa</taxon>
        <taxon>Arthropoda</taxon>
        <taxon>Hexapoda</taxon>
        <taxon>Insecta</taxon>
        <taxon>Pterygota</taxon>
        <taxon>Neoptera</taxon>
        <taxon>Endopterygota</taxon>
        <taxon>Lepidoptera</taxon>
        <taxon>Glossata</taxon>
        <taxon>Ditrysia</taxon>
        <taxon>Tineoidea</taxon>
        <taxon>Psychidae</taxon>
        <taxon>Oiketicinae</taxon>
        <taxon>Eumeta</taxon>
    </lineage>
</organism>
<accession>A0A4C1SIL8</accession>
<name>A0A4C1SIL8_EUMVA</name>
<evidence type="ECO:0000313" key="2">
    <source>
        <dbReference type="Proteomes" id="UP000299102"/>
    </source>
</evidence>
<reference evidence="1 2" key="1">
    <citation type="journal article" date="2019" name="Commun. Biol.">
        <title>The bagworm genome reveals a unique fibroin gene that provides high tensile strength.</title>
        <authorList>
            <person name="Kono N."/>
            <person name="Nakamura H."/>
            <person name="Ohtoshi R."/>
            <person name="Tomita M."/>
            <person name="Numata K."/>
            <person name="Arakawa K."/>
        </authorList>
    </citation>
    <scope>NUCLEOTIDE SEQUENCE [LARGE SCALE GENOMIC DNA]</scope>
</reference>
<sequence length="157" mass="16565">NGSSSVTPPVPGAPVGAAYCRRARGPWRPRWPCPHCPPPVRMPPSSTAAEADAHNASFGSADWNQMWGFDPAHLIPPSALSPFRWTQPGWLPVVGASAAAAEPEARGASTGHSVCVRRARQCRPLPPCLRPVVPVLAALPIPCARVAAAHCRRAQVP</sequence>